<comment type="caution">
    <text evidence="1">The sequence shown here is derived from an EMBL/GenBank/DDBJ whole genome shotgun (WGS) entry which is preliminary data.</text>
</comment>
<evidence type="ECO:0000313" key="2">
    <source>
        <dbReference type="Proteomes" id="UP000016662"/>
    </source>
</evidence>
<reference evidence="1 2" key="1">
    <citation type="submission" date="2013-07" db="EMBL/GenBank/DDBJ databases">
        <authorList>
            <person name="Weinstock G."/>
            <person name="Sodergren E."/>
            <person name="Wylie T."/>
            <person name="Fulton L."/>
            <person name="Fulton R."/>
            <person name="Fronick C."/>
            <person name="O'Laughlin M."/>
            <person name="Godfrey J."/>
            <person name="Miner T."/>
            <person name="Herter B."/>
            <person name="Appelbaum E."/>
            <person name="Cordes M."/>
            <person name="Lek S."/>
            <person name="Wollam A."/>
            <person name="Pepin K.H."/>
            <person name="Palsikar V.B."/>
            <person name="Mitreva M."/>
            <person name="Wilson R.K."/>
        </authorList>
    </citation>
    <scope>NUCLEOTIDE SEQUENCE [LARGE SCALE GENOMIC DNA]</scope>
    <source>
        <strain evidence="1 2">ATCC 27760</strain>
    </source>
</reference>
<dbReference type="Proteomes" id="UP000016662">
    <property type="component" value="Unassembled WGS sequence"/>
</dbReference>
<gene>
    <name evidence="1" type="ORF">RUMCAL_00657</name>
</gene>
<sequence>MRCCLYPENAPEKTLSSIVPHFSGVVNILPQLCRICDFDHCVPQKIAATNLPIRETEKLVKEFYIELFHQL</sequence>
<proteinExistence type="predicted"/>
<name>U2KXY0_9FIRM</name>
<dbReference type="AlphaFoldDB" id="U2KXY0"/>
<accession>U2KXY0</accession>
<keyword evidence="2" id="KW-1185">Reference proteome</keyword>
<organism evidence="1 2">
    <name type="scientific">Ruminococcus callidus ATCC 27760</name>
    <dbReference type="NCBI Taxonomy" id="411473"/>
    <lineage>
        <taxon>Bacteria</taxon>
        <taxon>Bacillati</taxon>
        <taxon>Bacillota</taxon>
        <taxon>Clostridia</taxon>
        <taxon>Eubacteriales</taxon>
        <taxon>Oscillospiraceae</taxon>
        <taxon>Ruminococcus</taxon>
    </lineage>
</organism>
<dbReference type="EMBL" id="AWVF01000080">
    <property type="protein sequence ID" value="ERJ96965.1"/>
    <property type="molecule type" value="Genomic_DNA"/>
</dbReference>
<evidence type="ECO:0000313" key="1">
    <source>
        <dbReference type="EMBL" id="ERJ96965.1"/>
    </source>
</evidence>
<protein>
    <submittedName>
        <fullName evidence="1">Uncharacterized protein</fullName>
    </submittedName>
</protein>
<dbReference type="HOGENOM" id="CLU_2737596_0_0_9"/>